<name>A0A5B7JRJ8_PORTR</name>
<proteinExistence type="predicted"/>
<dbReference type="EMBL" id="VSRR010103378">
    <property type="protein sequence ID" value="MPC95747.1"/>
    <property type="molecule type" value="Genomic_DNA"/>
</dbReference>
<keyword evidence="2" id="KW-1185">Reference proteome</keyword>
<accession>A0A5B7JRJ8</accession>
<evidence type="ECO:0000313" key="2">
    <source>
        <dbReference type="Proteomes" id="UP000324222"/>
    </source>
</evidence>
<comment type="caution">
    <text evidence="1">The sequence shown here is derived from an EMBL/GenBank/DDBJ whole genome shotgun (WGS) entry which is preliminary data.</text>
</comment>
<dbReference type="AlphaFoldDB" id="A0A5B7JRJ8"/>
<sequence>MIPVVAGRRGKALGVTPYYSRLAGVVKHPVVPREEAVSPVHGLGMHGNGGVRG</sequence>
<evidence type="ECO:0000313" key="1">
    <source>
        <dbReference type="EMBL" id="MPC95747.1"/>
    </source>
</evidence>
<protein>
    <submittedName>
        <fullName evidence="1">Uncharacterized protein</fullName>
    </submittedName>
</protein>
<organism evidence="1 2">
    <name type="scientific">Portunus trituberculatus</name>
    <name type="common">Swimming crab</name>
    <name type="synonym">Neptunus trituberculatus</name>
    <dbReference type="NCBI Taxonomy" id="210409"/>
    <lineage>
        <taxon>Eukaryota</taxon>
        <taxon>Metazoa</taxon>
        <taxon>Ecdysozoa</taxon>
        <taxon>Arthropoda</taxon>
        <taxon>Crustacea</taxon>
        <taxon>Multicrustacea</taxon>
        <taxon>Malacostraca</taxon>
        <taxon>Eumalacostraca</taxon>
        <taxon>Eucarida</taxon>
        <taxon>Decapoda</taxon>
        <taxon>Pleocyemata</taxon>
        <taxon>Brachyura</taxon>
        <taxon>Eubrachyura</taxon>
        <taxon>Portunoidea</taxon>
        <taxon>Portunidae</taxon>
        <taxon>Portuninae</taxon>
        <taxon>Portunus</taxon>
    </lineage>
</organism>
<reference evidence="1 2" key="1">
    <citation type="submission" date="2019-05" db="EMBL/GenBank/DDBJ databases">
        <title>Another draft genome of Portunus trituberculatus and its Hox gene families provides insights of decapod evolution.</title>
        <authorList>
            <person name="Jeong J.-H."/>
            <person name="Song I."/>
            <person name="Kim S."/>
            <person name="Choi T."/>
            <person name="Kim D."/>
            <person name="Ryu S."/>
            <person name="Kim W."/>
        </authorList>
    </citation>
    <scope>NUCLEOTIDE SEQUENCE [LARGE SCALE GENOMIC DNA]</scope>
    <source>
        <tissue evidence="1">Muscle</tissue>
    </source>
</reference>
<gene>
    <name evidence="1" type="ORF">E2C01_090972</name>
</gene>
<dbReference type="Proteomes" id="UP000324222">
    <property type="component" value="Unassembled WGS sequence"/>
</dbReference>